<dbReference type="InterPro" id="IPR058589">
    <property type="entry name" value="Mef1"/>
</dbReference>
<dbReference type="Pfam" id="PF26376">
    <property type="entry name" value="Mef1"/>
    <property type="match status" value="1"/>
</dbReference>
<reference evidence="5 6" key="1">
    <citation type="submission" date="2018-07" db="EMBL/GenBank/DDBJ databases">
        <title>Genomic Encyclopedia of Type Strains, Phase III (KMG-III): the genomes of soil and plant-associated and newly described type strains.</title>
        <authorList>
            <person name="Whitman W."/>
        </authorList>
    </citation>
    <scope>NUCLEOTIDE SEQUENCE [LARGE SCALE GENOMIC DNA]</scope>
    <source>
        <strain evidence="5 6">CECT 7946</strain>
    </source>
</reference>
<feature type="chain" id="PRO_5017777955" evidence="2">
    <location>
        <begin position="22"/>
        <end position="641"/>
    </location>
</feature>
<protein>
    <submittedName>
        <fullName evidence="5">Putative secreted protein (Por secretion system target)</fullName>
    </submittedName>
</protein>
<evidence type="ECO:0000313" key="5">
    <source>
        <dbReference type="EMBL" id="RED46934.1"/>
    </source>
</evidence>
<dbReference type="RefSeq" id="WP_115816025.1">
    <property type="nucleotide sequence ID" value="NZ_QRDV01000001.1"/>
</dbReference>
<dbReference type="Proteomes" id="UP000256980">
    <property type="component" value="Unassembled WGS sequence"/>
</dbReference>
<accession>A0A3D9HBT1</accession>
<feature type="signal peptide" evidence="2">
    <location>
        <begin position="1"/>
        <end position="21"/>
    </location>
</feature>
<sequence length="641" mass="71540">MINKINFIVLFSFFCLSPIVAQQIWYENSSSTNNINFNSVTAGTFTTDESNPETSGINSNTTVSQFVRNGDTNPTILFDLTNPITDLSSYSISLKAYTSIQTTNLNSTNNRIRLYLRSSGIGDSGDIFEQLIFSQGETWESFSFNFNGLTIPSDVLLAGGYNQILIELASEEETGLTSTYYIDTISGYSEQTIPRATFLSGSWGVRFNVNGGIRLDNTEDYEWAAGVQQIVDNLPAVGHVITNFTHPAHGYFYTLRDNTQVDVANEIHPAMVPSIENEQIILNVISTLKNSGKKVILYVNGAGPSVIQGNVDATEAEISLAWENYCDLNFAGDQGLAWQNLARGYFERFNSLVDGYWIDNLSNLPGDLDAFIAMIREVHPDAAIATNLTKSYIKDENGNNIYVDSDATVDEDPTDYKVFFLEANDPHMDFTAGHPTPLGQGAPPNSWAYEEFSFPLISENPWSSYDGSKQALKHYFTPIREKWSVASADLVFEVEQAYRFVRTFTDAGATITWSTTITDGYITADEMAIMQEVNDRMMQMPKPDYEPYVRPEGAFLVGETLSVDSDDYFNKLVLFPNPVKQNFSLSKEISSAIIYNSNGQELLEFKSNQASFDVSTLIEGVYFIKAYTANSEIQVFKFIKQ</sequence>
<dbReference type="AlphaFoldDB" id="A0A3D9HBT1"/>
<feature type="domain" description="Endo-alpha(1,4)-fucoidanase Mef1" evidence="4">
    <location>
        <begin position="195"/>
        <end position="560"/>
    </location>
</feature>
<keyword evidence="6" id="KW-1185">Reference proteome</keyword>
<feature type="domain" description="Secretion system C-terminal sorting" evidence="3">
    <location>
        <begin position="574"/>
        <end position="634"/>
    </location>
</feature>
<dbReference type="InterPro" id="IPR026444">
    <property type="entry name" value="Secre_tail"/>
</dbReference>
<dbReference type="OrthoDB" id="6395291at2"/>
<keyword evidence="1 2" id="KW-0732">Signal</keyword>
<dbReference type="Pfam" id="PF18962">
    <property type="entry name" value="Por_Secre_tail"/>
    <property type="match status" value="1"/>
</dbReference>
<name>A0A3D9HBT1_9FLAO</name>
<comment type="caution">
    <text evidence="5">The sequence shown here is derived from an EMBL/GenBank/DDBJ whole genome shotgun (WGS) entry which is preliminary data.</text>
</comment>
<gene>
    <name evidence="5" type="ORF">DFQ10_101711</name>
</gene>
<evidence type="ECO:0000259" key="4">
    <source>
        <dbReference type="Pfam" id="PF26376"/>
    </source>
</evidence>
<evidence type="ECO:0000256" key="1">
    <source>
        <dbReference type="ARBA" id="ARBA00022729"/>
    </source>
</evidence>
<evidence type="ECO:0000259" key="3">
    <source>
        <dbReference type="Pfam" id="PF18962"/>
    </source>
</evidence>
<evidence type="ECO:0000313" key="6">
    <source>
        <dbReference type="Proteomes" id="UP000256980"/>
    </source>
</evidence>
<evidence type="ECO:0000256" key="2">
    <source>
        <dbReference type="SAM" id="SignalP"/>
    </source>
</evidence>
<dbReference type="NCBIfam" id="TIGR04183">
    <property type="entry name" value="Por_Secre_tail"/>
    <property type="match status" value="1"/>
</dbReference>
<organism evidence="5 6">
    <name type="scientific">Winogradskyella eximia</name>
    <dbReference type="NCBI Taxonomy" id="262006"/>
    <lineage>
        <taxon>Bacteria</taxon>
        <taxon>Pseudomonadati</taxon>
        <taxon>Bacteroidota</taxon>
        <taxon>Flavobacteriia</taxon>
        <taxon>Flavobacteriales</taxon>
        <taxon>Flavobacteriaceae</taxon>
        <taxon>Winogradskyella</taxon>
    </lineage>
</organism>
<proteinExistence type="predicted"/>
<dbReference type="EMBL" id="QRDV01000001">
    <property type="protein sequence ID" value="RED46934.1"/>
    <property type="molecule type" value="Genomic_DNA"/>
</dbReference>